<dbReference type="EMBL" id="JAMSHJ010000003">
    <property type="protein sequence ID" value="KAI5424419.1"/>
    <property type="molecule type" value="Genomic_DNA"/>
</dbReference>
<name>A0A9D5AZM3_PEA</name>
<comment type="caution">
    <text evidence="1">The sequence shown here is derived from an EMBL/GenBank/DDBJ whole genome shotgun (WGS) entry which is preliminary data.</text>
</comment>
<dbReference type="Gramene" id="Psat03G0056300-T1">
    <property type="protein sequence ID" value="KAI5424419.1"/>
    <property type="gene ID" value="KIW84_030563"/>
</dbReference>
<dbReference type="AlphaFoldDB" id="A0A9D5AZM3"/>
<dbReference type="Proteomes" id="UP001058974">
    <property type="component" value="Chromosome 3"/>
</dbReference>
<organism evidence="1 2">
    <name type="scientific">Pisum sativum</name>
    <name type="common">Garden pea</name>
    <name type="synonym">Lathyrus oleraceus</name>
    <dbReference type="NCBI Taxonomy" id="3888"/>
    <lineage>
        <taxon>Eukaryota</taxon>
        <taxon>Viridiplantae</taxon>
        <taxon>Streptophyta</taxon>
        <taxon>Embryophyta</taxon>
        <taxon>Tracheophyta</taxon>
        <taxon>Spermatophyta</taxon>
        <taxon>Magnoliopsida</taxon>
        <taxon>eudicotyledons</taxon>
        <taxon>Gunneridae</taxon>
        <taxon>Pentapetalae</taxon>
        <taxon>rosids</taxon>
        <taxon>fabids</taxon>
        <taxon>Fabales</taxon>
        <taxon>Fabaceae</taxon>
        <taxon>Papilionoideae</taxon>
        <taxon>50 kb inversion clade</taxon>
        <taxon>NPAAA clade</taxon>
        <taxon>Hologalegina</taxon>
        <taxon>IRL clade</taxon>
        <taxon>Fabeae</taxon>
        <taxon>Lathyrus</taxon>
    </lineage>
</organism>
<proteinExistence type="predicted"/>
<keyword evidence="2" id="KW-1185">Reference proteome</keyword>
<gene>
    <name evidence="1" type="ORF">KIW84_030563</name>
</gene>
<protein>
    <submittedName>
        <fullName evidence="1">Uncharacterized protein</fullName>
    </submittedName>
</protein>
<feature type="non-terminal residue" evidence="1">
    <location>
        <position position="108"/>
    </location>
</feature>
<accession>A0A9D5AZM3</accession>
<sequence length="108" mass="12202">VSLDQATAYELLAHSSTGTRSEPQLLPLLGSLRFHVLFHSPPGVLFTFPSRYYFTIGHPGVFSLARWSLLIHTGFHVPHVDIIYTILSKLSTSKEVKINSQKCKLYFE</sequence>
<reference evidence="1 2" key="1">
    <citation type="journal article" date="2022" name="Nat. Genet.">
        <title>Improved pea reference genome and pan-genome highlight genomic features and evolutionary characteristics.</title>
        <authorList>
            <person name="Yang T."/>
            <person name="Liu R."/>
            <person name="Luo Y."/>
            <person name="Hu S."/>
            <person name="Wang D."/>
            <person name="Wang C."/>
            <person name="Pandey M.K."/>
            <person name="Ge S."/>
            <person name="Xu Q."/>
            <person name="Li N."/>
            <person name="Li G."/>
            <person name="Huang Y."/>
            <person name="Saxena R.K."/>
            <person name="Ji Y."/>
            <person name="Li M."/>
            <person name="Yan X."/>
            <person name="He Y."/>
            <person name="Liu Y."/>
            <person name="Wang X."/>
            <person name="Xiang C."/>
            <person name="Varshney R.K."/>
            <person name="Ding H."/>
            <person name="Gao S."/>
            <person name="Zong X."/>
        </authorList>
    </citation>
    <scope>NUCLEOTIDE SEQUENCE [LARGE SCALE GENOMIC DNA]</scope>
    <source>
        <strain evidence="1 2">cv. Zhongwan 6</strain>
    </source>
</reference>
<evidence type="ECO:0000313" key="2">
    <source>
        <dbReference type="Proteomes" id="UP001058974"/>
    </source>
</evidence>
<evidence type="ECO:0000313" key="1">
    <source>
        <dbReference type="EMBL" id="KAI5424419.1"/>
    </source>
</evidence>